<evidence type="ECO:0000313" key="2">
    <source>
        <dbReference type="EMBL" id="NIK72831.1"/>
    </source>
</evidence>
<dbReference type="PANTHER" id="PTHR43682">
    <property type="entry name" value="LACTATE UTILIZATION PROTEIN C"/>
    <property type="match status" value="1"/>
</dbReference>
<reference evidence="2 3" key="1">
    <citation type="submission" date="2020-03" db="EMBL/GenBank/DDBJ databases">
        <title>Genomic Encyclopedia of Type Strains, Phase IV (KMG-IV): sequencing the most valuable type-strain genomes for metagenomic binning, comparative biology and taxonomic classification.</title>
        <authorList>
            <person name="Goeker M."/>
        </authorList>
    </citation>
    <scope>NUCLEOTIDE SEQUENCE [LARGE SCALE GENOMIC DNA]</scope>
    <source>
        <strain evidence="2 3">DSM 5718</strain>
    </source>
</reference>
<dbReference type="InterPro" id="IPR003741">
    <property type="entry name" value="LUD_dom"/>
</dbReference>
<name>A0A846MN00_9BACT</name>
<dbReference type="Pfam" id="PF02589">
    <property type="entry name" value="LUD_dom"/>
    <property type="match status" value="1"/>
</dbReference>
<organism evidence="2 3">
    <name type="scientific">Thermonema lapsum</name>
    <dbReference type="NCBI Taxonomy" id="28195"/>
    <lineage>
        <taxon>Bacteria</taxon>
        <taxon>Pseudomonadati</taxon>
        <taxon>Bacteroidota</taxon>
        <taxon>Cytophagia</taxon>
        <taxon>Cytophagales</taxon>
        <taxon>Thermonemataceae</taxon>
        <taxon>Thermonema</taxon>
    </lineage>
</organism>
<gene>
    <name evidence="2" type="ORF">FHS56_000317</name>
</gene>
<dbReference type="EMBL" id="JAASRN010000001">
    <property type="protein sequence ID" value="NIK72831.1"/>
    <property type="molecule type" value="Genomic_DNA"/>
</dbReference>
<protein>
    <submittedName>
        <fullName evidence="2">L-lactate dehydrogenase complex protein LldG</fullName>
    </submittedName>
</protein>
<feature type="domain" description="LUD" evidence="1">
    <location>
        <begin position="101"/>
        <end position="206"/>
    </location>
</feature>
<accession>A0A846MN00</accession>
<comment type="caution">
    <text evidence="2">The sequence shown here is derived from an EMBL/GenBank/DDBJ whole genome shotgun (WGS) entry which is preliminary data.</text>
</comment>
<evidence type="ECO:0000259" key="1">
    <source>
        <dbReference type="Pfam" id="PF02589"/>
    </source>
</evidence>
<dbReference type="InterPro" id="IPR024185">
    <property type="entry name" value="FTHF_cligase-like_sf"/>
</dbReference>
<proteinExistence type="predicted"/>
<dbReference type="Gene3D" id="3.40.50.10420">
    <property type="entry name" value="NagB/RpiA/CoA transferase-like"/>
    <property type="match status" value="1"/>
</dbReference>
<dbReference type="PANTHER" id="PTHR43682:SF1">
    <property type="entry name" value="LACTATE UTILIZATION PROTEIN C"/>
    <property type="match status" value="1"/>
</dbReference>
<dbReference type="Proteomes" id="UP000537126">
    <property type="component" value="Unassembled WGS sequence"/>
</dbReference>
<sequence length="210" mass="23179">MREQILAKIRKALAQPAEKSLRKPDFSASVYHAVEENDLAVLFAQNLVKSGAKFSFCIDEKEFIRELSPVLEKYFAGEICVEDPHLQEVLKVADLPFSSGRHALMDAKVGITTCEALVARTGSVLVSSRQAGGRALSVFPEVHIVVAFTSQLVYDIHDAFALMRKRYNQQLPSMFSLITGPSRTADIEKTLVLGAHGPMALYVFLIESPV</sequence>
<keyword evidence="3" id="KW-1185">Reference proteome</keyword>
<dbReference type="RefSeq" id="WP_166918132.1">
    <property type="nucleotide sequence ID" value="NZ_JAASRN010000001.1"/>
</dbReference>
<evidence type="ECO:0000313" key="3">
    <source>
        <dbReference type="Proteomes" id="UP000537126"/>
    </source>
</evidence>
<dbReference type="AlphaFoldDB" id="A0A846MN00"/>
<dbReference type="SUPFAM" id="SSF100950">
    <property type="entry name" value="NagB/RpiA/CoA transferase-like"/>
    <property type="match status" value="1"/>
</dbReference>
<dbReference type="InterPro" id="IPR037171">
    <property type="entry name" value="NagB/RpiA_transferase-like"/>
</dbReference>